<dbReference type="OrthoDB" id="194443at2759"/>
<dbReference type="InterPro" id="IPR011333">
    <property type="entry name" value="SKP1/BTB/POZ_sf"/>
</dbReference>
<dbReference type="SUPFAM" id="SSF54695">
    <property type="entry name" value="POZ domain"/>
    <property type="match status" value="1"/>
</dbReference>
<keyword evidence="3" id="KW-1185">Reference proteome</keyword>
<evidence type="ECO:0000313" key="3">
    <source>
        <dbReference type="Proteomes" id="UP000308671"/>
    </source>
</evidence>
<dbReference type="EMBL" id="PQXL01000173">
    <property type="protein sequence ID" value="THV49922.1"/>
    <property type="molecule type" value="Genomic_DNA"/>
</dbReference>
<feature type="region of interest" description="Disordered" evidence="1">
    <location>
        <begin position="1"/>
        <end position="29"/>
    </location>
</feature>
<protein>
    <recommendedName>
        <fullName evidence="4">BTB domain-containing protein</fullName>
    </recommendedName>
</protein>
<dbReference type="Gene3D" id="3.30.710.10">
    <property type="entry name" value="Potassium Channel Kv1.1, Chain A"/>
    <property type="match status" value="1"/>
</dbReference>
<gene>
    <name evidence="2" type="ORF">BGAL_0173g00180</name>
</gene>
<reference evidence="2 3" key="1">
    <citation type="submission" date="2017-12" db="EMBL/GenBank/DDBJ databases">
        <title>Comparative genomics of Botrytis spp.</title>
        <authorList>
            <person name="Valero-Jimenez C.A."/>
            <person name="Tapia P."/>
            <person name="Veloso J."/>
            <person name="Silva-Moreno E."/>
            <person name="Staats M."/>
            <person name="Valdes J.H."/>
            <person name="Van Kan J.A.L."/>
        </authorList>
    </citation>
    <scope>NUCLEOTIDE SEQUENCE [LARGE SCALE GENOMIC DNA]</scope>
    <source>
        <strain evidence="2 3">MUCL435</strain>
    </source>
</reference>
<comment type="caution">
    <text evidence="2">The sequence shown here is derived from an EMBL/GenBank/DDBJ whole genome shotgun (WGS) entry which is preliminary data.</text>
</comment>
<evidence type="ECO:0000256" key="1">
    <source>
        <dbReference type="SAM" id="MobiDB-lite"/>
    </source>
</evidence>
<evidence type="ECO:0000313" key="2">
    <source>
        <dbReference type="EMBL" id="THV49922.1"/>
    </source>
</evidence>
<name>A0A4S8R0A8_9HELO</name>
<proteinExistence type="predicted"/>
<sequence>MAPSKEIKGGLALNSQSSDSIMEKDAEKESAIEALGDDKLVAIEKIPRTQEDRMCQHGSCSKDFEEYEDTDDDIEEMQTPANRSTGVSHQMPYMITEEEVKNTYKEPASSTTTRTRKEPILSKFVEFIYKKQSVTIGLEHWRSQLERWRDDLRDEGLIGVVWDERAEPWKYQKRSKESKQMAALICDFETPSEKAGLVLHCPVEHKEDEQRDNYTPLHCPLDEQEDGSPEKEIVKIYIGSERYVIRVYKKILCEKIQYFKNFFNGTSQEAASNSITFPSGDFEAFHDLMWWASNGHLPPWSIYPDGKKMGERMQHDCPVVCVETGFNWGGLYLLASRLCVTDLMNLITDHVVRALELNRGLLTKEDIAGIFKHTPKNSGLRRLACYSFNYDLDNCHPALWPQYWDMEKRIDGLKDESVALKRMLHGGVVALTAVWYFSPCTFHNHRDGTICDRKTLKDREVGIRRP</sequence>
<accession>A0A4S8R0A8</accession>
<organism evidence="2 3">
    <name type="scientific">Botrytis galanthina</name>
    <dbReference type="NCBI Taxonomy" id="278940"/>
    <lineage>
        <taxon>Eukaryota</taxon>
        <taxon>Fungi</taxon>
        <taxon>Dikarya</taxon>
        <taxon>Ascomycota</taxon>
        <taxon>Pezizomycotina</taxon>
        <taxon>Leotiomycetes</taxon>
        <taxon>Helotiales</taxon>
        <taxon>Sclerotiniaceae</taxon>
        <taxon>Botrytis</taxon>
    </lineage>
</organism>
<dbReference type="AlphaFoldDB" id="A0A4S8R0A8"/>
<evidence type="ECO:0008006" key="4">
    <source>
        <dbReference type="Google" id="ProtNLM"/>
    </source>
</evidence>
<dbReference type="Proteomes" id="UP000308671">
    <property type="component" value="Unassembled WGS sequence"/>
</dbReference>